<comment type="caution">
    <text evidence="6">The sequence shown here is derived from an EMBL/GenBank/DDBJ whole genome shotgun (WGS) entry which is preliminary data.</text>
</comment>
<proteinExistence type="predicted"/>
<feature type="transmembrane region" description="Helical" evidence="4">
    <location>
        <begin position="112"/>
        <end position="133"/>
    </location>
</feature>
<dbReference type="Proteomes" id="UP000664940">
    <property type="component" value="Unassembled WGS sequence"/>
</dbReference>
<sequence>MGDMGGGWSQLGISTPMVQVSTRNIQALNMLFSSWALVFLSFGIMVDEWVTLNFETKTNMQSHSPWIHTTIWPKDDLKVVRIMMILVISFSFFHNLFLGLEFTFMIPQTKCIFLITVFLSFFTGILLFCALLLYHLKLRRGQSVYYSGYKITWIISTAYLSVFFLFASGILCLLQYKQYMNSAKESHNTQQSGNSIEVISLQKLAVMPRSIVRVHPKNLDQDSLRKPQSQKRRVTWAL</sequence>
<reference evidence="6 7" key="1">
    <citation type="journal article" date="2020" name="Nature">
        <title>Six reference-quality genomes reveal evolution of bat adaptations.</title>
        <authorList>
            <person name="Jebb D."/>
            <person name="Huang Z."/>
            <person name="Pippel M."/>
            <person name="Hughes G.M."/>
            <person name="Lavrichenko K."/>
            <person name="Devanna P."/>
            <person name="Winkler S."/>
            <person name="Jermiin L.S."/>
            <person name="Skirmuntt E.C."/>
            <person name="Katzourakis A."/>
            <person name="Burkitt-Gray L."/>
            <person name="Ray D.A."/>
            <person name="Sullivan K.A.M."/>
            <person name="Roscito J.G."/>
            <person name="Kirilenko B.M."/>
            <person name="Davalos L.M."/>
            <person name="Corthals A.P."/>
            <person name="Power M.L."/>
            <person name="Jones G."/>
            <person name="Ransome R.D."/>
            <person name="Dechmann D.K.N."/>
            <person name="Locatelli A.G."/>
            <person name="Puechmaille S.J."/>
            <person name="Fedrigo O."/>
            <person name="Jarvis E.D."/>
            <person name="Hiller M."/>
            <person name="Vernes S.C."/>
            <person name="Myers E.W."/>
            <person name="Teeling E.C."/>
        </authorList>
    </citation>
    <scope>NUCLEOTIDE SEQUENCE [LARGE SCALE GENOMIC DNA]</scope>
    <source>
        <strain evidence="6">Bat1K_MPI-CBG_1</strain>
    </source>
</reference>
<evidence type="ECO:0000256" key="4">
    <source>
        <dbReference type="SAM" id="Phobius"/>
    </source>
</evidence>
<evidence type="ECO:0000256" key="1">
    <source>
        <dbReference type="ARBA" id="ARBA00004141"/>
    </source>
</evidence>
<dbReference type="EMBL" id="JABVXQ010000013">
    <property type="protein sequence ID" value="KAF6083339.1"/>
    <property type="molecule type" value="Genomic_DNA"/>
</dbReference>
<keyword evidence="3 4" id="KW-0472">Membrane</keyword>
<dbReference type="GO" id="GO:0016020">
    <property type="term" value="C:membrane"/>
    <property type="evidence" value="ECO:0007669"/>
    <property type="project" value="UniProtKB-SubCell"/>
</dbReference>
<dbReference type="InterPro" id="IPR057351">
    <property type="entry name" value="TM225_dom"/>
</dbReference>
<evidence type="ECO:0000313" key="6">
    <source>
        <dbReference type="EMBL" id="KAF6083339.1"/>
    </source>
</evidence>
<organism evidence="6 7">
    <name type="scientific">Phyllostomus discolor</name>
    <name type="common">pale spear-nosed bat</name>
    <dbReference type="NCBI Taxonomy" id="89673"/>
    <lineage>
        <taxon>Eukaryota</taxon>
        <taxon>Metazoa</taxon>
        <taxon>Chordata</taxon>
        <taxon>Craniata</taxon>
        <taxon>Vertebrata</taxon>
        <taxon>Euteleostomi</taxon>
        <taxon>Mammalia</taxon>
        <taxon>Eutheria</taxon>
        <taxon>Laurasiatheria</taxon>
        <taxon>Chiroptera</taxon>
        <taxon>Yangochiroptera</taxon>
        <taxon>Phyllostomidae</taxon>
        <taxon>Phyllostominae</taxon>
        <taxon>Phyllostomus</taxon>
    </lineage>
</organism>
<evidence type="ECO:0000313" key="7">
    <source>
        <dbReference type="Proteomes" id="UP000664940"/>
    </source>
</evidence>
<evidence type="ECO:0000256" key="3">
    <source>
        <dbReference type="ARBA" id="ARBA00023136"/>
    </source>
</evidence>
<dbReference type="Pfam" id="PF25452">
    <property type="entry name" value="TM225"/>
    <property type="match status" value="1"/>
</dbReference>
<evidence type="ECO:0000259" key="5">
    <source>
        <dbReference type="Pfam" id="PF25452"/>
    </source>
</evidence>
<keyword evidence="2 4" id="KW-0812">Transmembrane</keyword>
<feature type="domain" description="Transmembrane protein 225" evidence="5">
    <location>
        <begin position="17"/>
        <end position="178"/>
    </location>
</feature>
<evidence type="ECO:0000256" key="2">
    <source>
        <dbReference type="ARBA" id="ARBA00022692"/>
    </source>
</evidence>
<name>A0A833YZD5_9CHIR</name>
<dbReference type="InterPro" id="IPR033542">
    <property type="entry name" value="TM225"/>
</dbReference>
<dbReference type="AlphaFoldDB" id="A0A833YZD5"/>
<dbReference type="PANTHER" id="PTHR36477">
    <property type="entry name" value="TRANSMEMBRANE PROTEIN 225"/>
    <property type="match status" value="1"/>
</dbReference>
<gene>
    <name evidence="6" type="ORF">HJG60_019136</name>
</gene>
<comment type="subcellular location">
    <subcellularLocation>
        <location evidence="1">Membrane</location>
        <topology evidence="1">Multi-pass membrane protein</topology>
    </subcellularLocation>
</comment>
<feature type="transmembrane region" description="Helical" evidence="4">
    <location>
        <begin position="79"/>
        <end position="100"/>
    </location>
</feature>
<accession>A0A833YZD5</accession>
<keyword evidence="4" id="KW-1133">Transmembrane helix</keyword>
<feature type="transmembrane region" description="Helical" evidence="4">
    <location>
        <begin position="153"/>
        <end position="174"/>
    </location>
</feature>
<protein>
    <submittedName>
        <fullName evidence="6">Transmembrane protein 225</fullName>
    </submittedName>
</protein>
<dbReference type="PANTHER" id="PTHR36477:SF1">
    <property type="entry name" value="TRANSMEMBRANE PROTEIN 225"/>
    <property type="match status" value="1"/>
</dbReference>
<feature type="transmembrane region" description="Helical" evidence="4">
    <location>
        <begin position="27"/>
        <end position="46"/>
    </location>
</feature>